<reference evidence="1 2" key="1">
    <citation type="submission" date="2016-08" db="EMBL/GenBank/DDBJ databases">
        <title>Complete genome sequence of Flavobacterium johnsoniae strain GSE09, a volatile-producing biocontrol agent isolated from cucumber (Cucumis sativus).</title>
        <authorList>
            <person name="Jeong J.-J."/>
            <person name="Oh J.Y."/>
            <person name="Jim Y.J."/>
            <person name="Sang M.K."/>
            <person name="Kim K.D."/>
        </authorList>
    </citation>
    <scope>NUCLEOTIDE SEQUENCE [LARGE SCALE GENOMIC DNA]</scope>
    <source>
        <strain evidence="1 2">GSE09</strain>
    </source>
</reference>
<sequence>MEFLLHRVVLDSSYEELIRAFADFEFSEESYYCEGKIKQQSSGYCKYGEVKIILENKGNWGGAKTFSWEVADDEIPVEYLDVIVTTIKTIVYDSKKSFKFRIVGGSYHVVDSHRKSFEMATFRAISNLVGFDKTKVQ</sequence>
<dbReference type="EMBL" id="CP016907">
    <property type="protein sequence ID" value="AOC94241.1"/>
    <property type="molecule type" value="Genomic_DNA"/>
</dbReference>
<dbReference type="InterPro" id="IPR014721">
    <property type="entry name" value="Ribsml_uS5_D2-typ_fold_subgr"/>
</dbReference>
<name>A0AAC9D044_9FLAO</name>
<dbReference type="AlphaFoldDB" id="A0AAC9D044"/>
<dbReference type="GeneID" id="32306997"/>
<evidence type="ECO:0000313" key="1">
    <source>
        <dbReference type="EMBL" id="AOC94241.1"/>
    </source>
</evidence>
<dbReference type="InterPro" id="IPR020568">
    <property type="entry name" value="Ribosomal_Su5_D2-typ_SF"/>
</dbReference>
<organism evidence="1 2">
    <name type="scientific">Flavobacterium anhuiense</name>
    <dbReference type="NCBI Taxonomy" id="459526"/>
    <lineage>
        <taxon>Bacteria</taxon>
        <taxon>Pseudomonadati</taxon>
        <taxon>Bacteroidota</taxon>
        <taxon>Flavobacteriia</taxon>
        <taxon>Flavobacteriales</taxon>
        <taxon>Flavobacteriaceae</taxon>
        <taxon>Flavobacterium</taxon>
    </lineage>
</organism>
<dbReference type="SUPFAM" id="SSF54211">
    <property type="entry name" value="Ribosomal protein S5 domain 2-like"/>
    <property type="match status" value="1"/>
</dbReference>
<gene>
    <name evidence="1" type="ORF">BB050_01106</name>
</gene>
<protein>
    <submittedName>
        <fullName evidence="1">Elongation factor G, mitochondrial</fullName>
    </submittedName>
</protein>
<dbReference type="Gene3D" id="3.30.230.10">
    <property type="match status" value="1"/>
</dbReference>
<dbReference type="Proteomes" id="UP000093276">
    <property type="component" value="Chromosome"/>
</dbReference>
<keyword evidence="1" id="KW-0251">Elongation factor</keyword>
<keyword evidence="1" id="KW-0648">Protein biosynthesis</keyword>
<proteinExistence type="predicted"/>
<dbReference type="KEGG" id="fjg:BB050_01106"/>
<dbReference type="RefSeq" id="WP_066032884.1">
    <property type="nucleotide sequence ID" value="NZ_CP016907.1"/>
</dbReference>
<accession>A0AAC9D044</accession>
<dbReference type="GO" id="GO:0003746">
    <property type="term" value="F:translation elongation factor activity"/>
    <property type="evidence" value="ECO:0007669"/>
    <property type="project" value="UniProtKB-KW"/>
</dbReference>
<evidence type="ECO:0000313" key="2">
    <source>
        <dbReference type="Proteomes" id="UP000093276"/>
    </source>
</evidence>